<organism evidence="2">
    <name type="scientific">Brassica napus</name>
    <name type="common">Rape</name>
    <dbReference type="NCBI Taxonomy" id="3708"/>
    <lineage>
        <taxon>Eukaryota</taxon>
        <taxon>Viridiplantae</taxon>
        <taxon>Streptophyta</taxon>
        <taxon>Embryophyta</taxon>
        <taxon>Tracheophyta</taxon>
        <taxon>Spermatophyta</taxon>
        <taxon>Magnoliopsida</taxon>
        <taxon>eudicotyledons</taxon>
        <taxon>Gunneridae</taxon>
        <taxon>Pentapetalae</taxon>
        <taxon>rosids</taxon>
        <taxon>malvids</taxon>
        <taxon>Brassicales</taxon>
        <taxon>Brassicaceae</taxon>
        <taxon>Brassiceae</taxon>
        <taxon>Brassica</taxon>
    </lineage>
</organism>
<accession>A0A816LPJ0</accession>
<dbReference type="Gene3D" id="1.25.10.10">
    <property type="entry name" value="Leucine-rich Repeat Variant"/>
    <property type="match status" value="1"/>
</dbReference>
<protein>
    <submittedName>
        <fullName evidence="2">(rape) hypothetical protein</fullName>
    </submittedName>
</protein>
<dbReference type="GO" id="GO:0031267">
    <property type="term" value="F:small GTPase binding"/>
    <property type="evidence" value="ECO:0007669"/>
    <property type="project" value="InterPro"/>
</dbReference>
<dbReference type="SMR" id="A0A816LPJ0"/>
<reference evidence="2" key="1">
    <citation type="submission" date="2021-01" db="EMBL/GenBank/DDBJ databases">
        <authorList>
            <consortium name="Genoscope - CEA"/>
            <person name="William W."/>
        </authorList>
    </citation>
    <scope>NUCLEOTIDE SEQUENCE</scope>
</reference>
<feature type="domain" description="Importin N-terminal" evidence="1">
    <location>
        <begin position="2"/>
        <end position="75"/>
    </location>
</feature>
<dbReference type="Proteomes" id="UP001295469">
    <property type="component" value="Chromosome C05"/>
</dbReference>
<dbReference type="EMBL" id="HG994369">
    <property type="protein sequence ID" value="CAF1932771.1"/>
    <property type="molecule type" value="Genomic_DNA"/>
</dbReference>
<dbReference type="InterPro" id="IPR011989">
    <property type="entry name" value="ARM-like"/>
</dbReference>
<evidence type="ECO:0000313" key="2">
    <source>
        <dbReference type="EMBL" id="CAF1932771.1"/>
    </source>
</evidence>
<dbReference type="InterPro" id="IPR001494">
    <property type="entry name" value="Importin-beta_N"/>
</dbReference>
<sequence length="104" mass="10950">MATQILVAAKGLAEQEQLLLSLSSDLANNDKPVESRRLAGIMLVEAIAKAGNLWVSMDTVIKSQIKDLLLTTLASIIPGGGGKASFIPGYRKGSLSRNPFKAVA</sequence>
<dbReference type="PROSITE" id="PS50166">
    <property type="entry name" value="IMPORTIN_B_NT"/>
    <property type="match status" value="1"/>
</dbReference>
<dbReference type="GO" id="GO:0006886">
    <property type="term" value="P:intracellular protein transport"/>
    <property type="evidence" value="ECO:0007669"/>
    <property type="project" value="InterPro"/>
</dbReference>
<name>A0A816LPJ0_BRANA</name>
<evidence type="ECO:0000259" key="1">
    <source>
        <dbReference type="PROSITE" id="PS50166"/>
    </source>
</evidence>
<gene>
    <name evidence="2" type="ORF">DARMORV10_C05P46070.1</name>
</gene>
<dbReference type="Pfam" id="PF03810">
    <property type="entry name" value="IBN_N"/>
    <property type="match status" value="1"/>
</dbReference>
<proteinExistence type="predicted"/>
<dbReference type="AlphaFoldDB" id="A0A816LPJ0"/>